<accession>A0ABW4WR48</accession>
<dbReference type="Pfam" id="PF02617">
    <property type="entry name" value="ClpS"/>
    <property type="match status" value="1"/>
</dbReference>
<dbReference type="InterPro" id="IPR003769">
    <property type="entry name" value="ClpS_core"/>
</dbReference>
<dbReference type="Gene3D" id="3.30.1390.10">
    <property type="match status" value="1"/>
</dbReference>
<evidence type="ECO:0000313" key="2">
    <source>
        <dbReference type="EMBL" id="MFD2065259.1"/>
    </source>
</evidence>
<organism evidence="2 3">
    <name type="scientific">Pontibacter silvestris</name>
    <dbReference type="NCBI Taxonomy" id="2305183"/>
    <lineage>
        <taxon>Bacteria</taxon>
        <taxon>Pseudomonadati</taxon>
        <taxon>Bacteroidota</taxon>
        <taxon>Cytophagia</taxon>
        <taxon>Cytophagales</taxon>
        <taxon>Hymenobacteraceae</taxon>
        <taxon>Pontibacter</taxon>
    </lineage>
</organism>
<keyword evidence="2" id="KW-0645">Protease</keyword>
<evidence type="ECO:0000259" key="1">
    <source>
        <dbReference type="Pfam" id="PF02617"/>
    </source>
</evidence>
<dbReference type="EMBL" id="JBHUHV010000001">
    <property type="protein sequence ID" value="MFD2065259.1"/>
    <property type="molecule type" value="Genomic_DNA"/>
</dbReference>
<comment type="caution">
    <text evidence="2">The sequence shown here is derived from an EMBL/GenBank/DDBJ whole genome shotgun (WGS) entry which is preliminary data.</text>
</comment>
<dbReference type="GO" id="GO:0006508">
    <property type="term" value="P:proteolysis"/>
    <property type="evidence" value="ECO:0007669"/>
    <property type="project" value="UniProtKB-KW"/>
</dbReference>
<keyword evidence="2" id="KW-0378">Hydrolase</keyword>
<feature type="domain" description="Adaptor protein ClpS core" evidence="1">
    <location>
        <begin position="24"/>
        <end position="85"/>
    </location>
</feature>
<protein>
    <submittedName>
        <fullName evidence="2">ATP-dependent Clp protease adaptor ClpS</fullName>
    </submittedName>
</protein>
<dbReference type="GO" id="GO:0008233">
    <property type="term" value="F:peptidase activity"/>
    <property type="evidence" value="ECO:0007669"/>
    <property type="project" value="UniProtKB-KW"/>
</dbReference>
<reference evidence="3" key="1">
    <citation type="journal article" date="2019" name="Int. J. Syst. Evol. Microbiol.">
        <title>The Global Catalogue of Microorganisms (GCM) 10K type strain sequencing project: providing services to taxonomists for standard genome sequencing and annotation.</title>
        <authorList>
            <consortium name="The Broad Institute Genomics Platform"/>
            <consortium name="The Broad Institute Genome Sequencing Center for Infectious Disease"/>
            <person name="Wu L."/>
            <person name="Ma J."/>
        </authorList>
    </citation>
    <scope>NUCLEOTIDE SEQUENCE [LARGE SCALE GENOMIC DNA]</scope>
    <source>
        <strain evidence="3">JCM 16545</strain>
    </source>
</reference>
<dbReference type="SUPFAM" id="SSF54736">
    <property type="entry name" value="ClpS-like"/>
    <property type="match status" value="1"/>
</dbReference>
<gene>
    <name evidence="2" type="ORF">ACFSKU_00050</name>
</gene>
<keyword evidence="3" id="KW-1185">Reference proteome</keyword>
<dbReference type="Proteomes" id="UP001597369">
    <property type="component" value="Unassembled WGS sequence"/>
</dbReference>
<sequence length="93" mass="10640">MNWDTEILHQEEVEVLEESTDLRNLVVYNDDVNTFDHVINTLIKVCGHSVEQAEQCTWLIHYKGKCTVKVGSFEELSGMCTSLHDKDLSADIQ</sequence>
<proteinExistence type="predicted"/>
<evidence type="ECO:0000313" key="3">
    <source>
        <dbReference type="Proteomes" id="UP001597369"/>
    </source>
</evidence>
<name>A0ABW4WR48_9BACT</name>
<dbReference type="InterPro" id="IPR014719">
    <property type="entry name" value="Ribosomal_bL12_C/ClpS-like"/>
</dbReference>
<dbReference type="RefSeq" id="WP_229963051.1">
    <property type="nucleotide sequence ID" value="NZ_JAJJWI010000046.1"/>
</dbReference>